<accession>A0A150AYR8</accession>
<dbReference type="Proteomes" id="UP000075591">
    <property type="component" value="Unassembled WGS sequence"/>
</dbReference>
<comment type="caution">
    <text evidence="1">The sequence shown here is derived from an EMBL/GenBank/DDBJ whole genome shotgun (WGS) entry which is preliminary data.</text>
</comment>
<protein>
    <submittedName>
        <fullName evidence="1">Uncharacterized protein</fullName>
    </submittedName>
</protein>
<proteinExistence type="predicted"/>
<dbReference type="AlphaFoldDB" id="A0A150AYR8"/>
<reference evidence="1 2" key="1">
    <citation type="submission" date="2015-12" db="EMBL/GenBank/DDBJ databases">
        <title>Bacillus cereus Group isolate.</title>
        <authorList>
            <person name="Kovac J."/>
        </authorList>
    </citation>
    <scope>NUCLEOTIDE SEQUENCE [LARGE SCALE GENOMIC DNA]</scope>
    <source>
        <strain evidence="1 2">FSL W8-0275</strain>
    </source>
</reference>
<evidence type="ECO:0000313" key="1">
    <source>
        <dbReference type="EMBL" id="KXX90078.1"/>
    </source>
</evidence>
<evidence type="ECO:0000313" key="2">
    <source>
        <dbReference type="Proteomes" id="UP000075591"/>
    </source>
</evidence>
<name>A0A150AYR8_BACCE</name>
<dbReference type="EMBL" id="LOMT01000123">
    <property type="protein sequence ID" value="KXX90078.1"/>
    <property type="molecule type" value="Genomic_DNA"/>
</dbReference>
<dbReference type="RefSeq" id="WP_061114692.1">
    <property type="nucleotide sequence ID" value="NZ_AP022949.1"/>
</dbReference>
<gene>
    <name evidence="1" type="ORF">AT274_01595</name>
</gene>
<sequence length="64" mass="7843">MTIDIARFILYVVMIVLILYYLYIAVIEILIHNKFIYGKHFPKEEDYRDFVIRNSRNNDAFNKR</sequence>
<organism evidence="1 2">
    <name type="scientific">Bacillus cereus</name>
    <dbReference type="NCBI Taxonomy" id="1396"/>
    <lineage>
        <taxon>Bacteria</taxon>
        <taxon>Bacillati</taxon>
        <taxon>Bacillota</taxon>
        <taxon>Bacilli</taxon>
        <taxon>Bacillales</taxon>
        <taxon>Bacillaceae</taxon>
        <taxon>Bacillus</taxon>
        <taxon>Bacillus cereus group</taxon>
    </lineage>
</organism>